<accession>A0A7J7HLY5</accession>
<proteinExistence type="predicted"/>
<sequence>MLLGLLLMGRPNYPMNGFGPWMLVKKKCKRPHHLGRGREDNKLGKRPQNANQIRWGLRPMEQTDNPNLHMLPSGKISTPLEKMLIVGENFNTLYCKPMCYISGK</sequence>
<dbReference type="EMBL" id="JACBKZ010000004">
    <property type="protein sequence ID" value="KAF5953211.1"/>
    <property type="molecule type" value="Genomic_DNA"/>
</dbReference>
<reference evidence="3" key="1">
    <citation type="journal article" date="2020" name="Nat. Commun.">
        <title>Genome assembly of wild tea tree DASZ reveals pedigree and selection history of tea varieties.</title>
        <authorList>
            <person name="Zhang W."/>
            <person name="Zhang Y."/>
            <person name="Qiu H."/>
            <person name="Guo Y."/>
            <person name="Wan H."/>
            <person name="Zhang X."/>
            <person name="Scossa F."/>
            <person name="Alseekh S."/>
            <person name="Zhang Q."/>
            <person name="Wang P."/>
            <person name="Xu L."/>
            <person name="Schmidt M.H."/>
            <person name="Jia X."/>
            <person name="Li D."/>
            <person name="Zhu A."/>
            <person name="Guo F."/>
            <person name="Chen W."/>
            <person name="Ni D."/>
            <person name="Usadel B."/>
            <person name="Fernie A.R."/>
            <person name="Wen W."/>
        </authorList>
    </citation>
    <scope>NUCLEOTIDE SEQUENCE [LARGE SCALE GENOMIC DNA]</scope>
    <source>
        <strain evidence="3">cv. G240</strain>
    </source>
</reference>
<evidence type="ECO:0000256" key="1">
    <source>
        <dbReference type="SAM" id="MobiDB-lite"/>
    </source>
</evidence>
<reference evidence="2 3" key="2">
    <citation type="submission" date="2020-07" db="EMBL/GenBank/DDBJ databases">
        <title>Genome assembly of wild tea tree DASZ reveals pedigree and selection history of tea varieties.</title>
        <authorList>
            <person name="Zhang W."/>
        </authorList>
    </citation>
    <scope>NUCLEOTIDE SEQUENCE [LARGE SCALE GENOMIC DNA]</scope>
    <source>
        <strain evidence="3">cv. G240</strain>
        <tissue evidence="2">Leaf</tissue>
    </source>
</reference>
<dbReference type="AlphaFoldDB" id="A0A7J7HLY5"/>
<feature type="region of interest" description="Disordered" evidence="1">
    <location>
        <begin position="32"/>
        <end position="67"/>
    </location>
</feature>
<organism evidence="2 3">
    <name type="scientific">Camellia sinensis</name>
    <name type="common">Tea plant</name>
    <name type="synonym">Thea sinensis</name>
    <dbReference type="NCBI Taxonomy" id="4442"/>
    <lineage>
        <taxon>Eukaryota</taxon>
        <taxon>Viridiplantae</taxon>
        <taxon>Streptophyta</taxon>
        <taxon>Embryophyta</taxon>
        <taxon>Tracheophyta</taxon>
        <taxon>Spermatophyta</taxon>
        <taxon>Magnoliopsida</taxon>
        <taxon>eudicotyledons</taxon>
        <taxon>Gunneridae</taxon>
        <taxon>Pentapetalae</taxon>
        <taxon>asterids</taxon>
        <taxon>Ericales</taxon>
        <taxon>Theaceae</taxon>
        <taxon>Camellia</taxon>
    </lineage>
</organism>
<protein>
    <submittedName>
        <fullName evidence="2">Uncharacterized protein</fullName>
    </submittedName>
</protein>
<evidence type="ECO:0000313" key="2">
    <source>
        <dbReference type="EMBL" id="KAF5953211.1"/>
    </source>
</evidence>
<evidence type="ECO:0000313" key="3">
    <source>
        <dbReference type="Proteomes" id="UP000593564"/>
    </source>
</evidence>
<gene>
    <name evidence="2" type="ORF">HYC85_011155</name>
</gene>
<keyword evidence="3" id="KW-1185">Reference proteome</keyword>
<comment type="caution">
    <text evidence="2">The sequence shown here is derived from an EMBL/GenBank/DDBJ whole genome shotgun (WGS) entry which is preliminary data.</text>
</comment>
<name>A0A7J7HLY5_CAMSI</name>
<dbReference type="Proteomes" id="UP000593564">
    <property type="component" value="Unassembled WGS sequence"/>
</dbReference>